<gene>
    <name evidence="12" type="ORF">SAMN02910280_0804</name>
</gene>
<dbReference type="InterPro" id="IPR003439">
    <property type="entry name" value="ABC_transporter-like_ATP-bd"/>
</dbReference>
<dbReference type="InterPro" id="IPR011527">
    <property type="entry name" value="ABC1_TM_dom"/>
</dbReference>
<dbReference type="RefSeq" id="WP_072299186.1">
    <property type="nucleotide sequence ID" value="NZ_FPIP01000001.1"/>
</dbReference>
<keyword evidence="3" id="KW-1003">Cell membrane</keyword>
<feature type="domain" description="ABC transporter" evidence="10">
    <location>
        <begin position="331"/>
        <end position="566"/>
    </location>
</feature>
<dbReference type="EMBL" id="FPIP01000001">
    <property type="protein sequence ID" value="SFW15066.1"/>
    <property type="molecule type" value="Genomic_DNA"/>
</dbReference>
<dbReference type="Proteomes" id="UP000183461">
    <property type="component" value="Unassembled WGS sequence"/>
</dbReference>
<dbReference type="Gene3D" id="1.20.1560.10">
    <property type="entry name" value="ABC transporter type 1, transmembrane domain"/>
    <property type="match status" value="1"/>
</dbReference>
<feature type="transmembrane region" description="Helical" evidence="9">
    <location>
        <begin position="238"/>
        <end position="258"/>
    </location>
</feature>
<evidence type="ECO:0000256" key="8">
    <source>
        <dbReference type="ARBA" id="ARBA00023136"/>
    </source>
</evidence>
<feature type="transmembrane region" description="Helical" evidence="9">
    <location>
        <begin position="20"/>
        <end position="40"/>
    </location>
</feature>
<dbReference type="AlphaFoldDB" id="A0A1K1LW30"/>
<dbReference type="InterPro" id="IPR017871">
    <property type="entry name" value="ABC_transporter-like_CS"/>
</dbReference>
<evidence type="ECO:0000259" key="10">
    <source>
        <dbReference type="PROSITE" id="PS50893"/>
    </source>
</evidence>
<dbReference type="PANTHER" id="PTHR43394:SF1">
    <property type="entry name" value="ATP-BINDING CASSETTE SUB-FAMILY B MEMBER 10, MITOCHONDRIAL"/>
    <property type="match status" value="1"/>
</dbReference>
<evidence type="ECO:0000256" key="5">
    <source>
        <dbReference type="ARBA" id="ARBA00022741"/>
    </source>
</evidence>
<dbReference type="SUPFAM" id="SSF52540">
    <property type="entry name" value="P-loop containing nucleoside triphosphate hydrolases"/>
    <property type="match status" value="1"/>
</dbReference>
<evidence type="ECO:0000313" key="12">
    <source>
        <dbReference type="EMBL" id="SFW15066.1"/>
    </source>
</evidence>
<proteinExistence type="predicted"/>
<keyword evidence="2" id="KW-0813">Transport</keyword>
<protein>
    <submittedName>
        <fullName evidence="12">ATP-binding cassette, subfamily B</fullName>
    </submittedName>
</protein>
<dbReference type="PROSITE" id="PS50893">
    <property type="entry name" value="ABC_TRANSPORTER_2"/>
    <property type="match status" value="1"/>
</dbReference>
<dbReference type="PANTHER" id="PTHR43394">
    <property type="entry name" value="ATP-DEPENDENT PERMEASE MDL1, MITOCHONDRIAL"/>
    <property type="match status" value="1"/>
</dbReference>
<dbReference type="PROSITE" id="PS00211">
    <property type="entry name" value="ABC_TRANSPORTER_1"/>
    <property type="match status" value="1"/>
</dbReference>
<dbReference type="InterPro" id="IPR027417">
    <property type="entry name" value="P-loop_NTPase"/>
</dbReference>
<keyword evidence="7 9" id="KW-1133">Transmembrane helix</keyword>
<dbReference type="InterPro" id="IPR003593">
    <property type="entry name" value="AAA+_ATPase"/>
</dbReference>
<evidence type="ECO:0000256" key="4">
    <source>
        <dbReference type="ARBA" id="ARBA00022692"/>
    </source>
</evidence>
<dbReference type="CDD" id="cd18548">
    <property type="entry name" value="ABC_6TM_Tm287_like"/>
    <property type="match status" value="1"/>
</dbReference>
<feature type="domain" description="ABC transmembrane type-1" evidence="11">
    <location>
        <begin position="16"/>
        <end position="298"/>
    </location>
</feature>
<evidence type="ECO:0000256" key="3">
    <source>
        <dbReference type="ARBA" id="ARBA00022475"/>
    </source>
</evidence>
<dbReference type="SUPFAM" id="SSF90123">
    <property type="entry name" value="ABC transporter transmembrane region"/>
    <property type="match status" value="1"/>
</dbReference>
<dbReference type="GO" id="GO:0005886">
    <property type="term" value="C:plasma membrane"/>
    <property type="evidence" value="ECO:0007669"/>
    <property type="project" value="UniProtKB-SubCell"/>
</dbReference>
<evidence type="ECO:0000256" key="9">
    <source>
        <dbReference type="SAM" id="Phobius"/>
    </source>
</evidence>
<keyword evidence="4 9" id="KW-0812">Transmembrane</keyword>
<dbReference type="SMART" id="SM00382">
    <property type="entry name" value="AAA"/>
    <property type="match status" value="1"/>
</dbReference>
<dbReference type="GO" id="GO:0005524">
    <property type="term" value="F:ATP binding"/>
    <property type="evidence" value="ECO:0007669"/>
    <property type="project" value="UniProtKB-KW"/>
</dbReference>
<keyword evidence="5" id="KW-0547">Nucleotide-binding</keyword>
<evidence type="ECO:0000256" key="6">
    <source>
        <dbReference type="ARBA" id="ARBA00022840"/>
    </source>
</evidence>
<feature type="transmembrane region" description="Helical" evidence="9">
    <location>
        <begin position="157"/>
        <end position="174"/>
    </location>
</feature>
<evidence type="ECO:0000256" key="2">
    <source>
        <dbReference type="ARBA" id="ARBA00022448"/>
    </source>
</evidence>
<dbReference type="Pfam" id="PF00005">
    <property type="entry name" value="ABC_tran"/>
    <property type="match status" value="1"/>
</dbReference>
<feature type="transmembrane region" description="Helical" evidence="9">
    <location>
        <begin position="133"/>
        <end position="151"/>
    </location>
</feature>
<organism evidence="12 13">
    <name type="scientific">Ruminococcus flavefaciens</name>
    <dbReference type="NCBI Taxonomy" id="1265"/>
    <lineage>
        <taxon>Bacteria</taxon>
        <taxon>Bacillati</taxon>
        <taxon>Bacillota</taxon>
        <taxon>Clostridia</taxon>
        <taxon>Eubacteriales</taxon>
        <taxon>Oscillospiraceae</taxon>
        <taxon>Ruminococcus</taxon>
    </lineage>
</organism>
<feature type="transmembrane region" description="Helical" evidence="9">
    <location>
        <begin position="52"/>
        <end position="77"/>
    </location>
</feature>
<keyword evidence="8 9" id="KW-0472">Membrane</keyword>
<dbReference type="PROSITE" id="PS50929">
    <property type="entry name" value="ABC_TM1F"/>
    <property type="match status" value="1"/>
</dbReference>
<feature type="transmembrane region" description="Helical" evidence="9">
    <location>
        <begin position="278"/>
        <end position="297"/>
    </location>
</feature>
<evidence type="ECO:0000256" key="7">
    <source>
        <dbReference type="ARBA" id="ARBA00022989"/>
    </source>
</evidence>
<dbReference type="InterPro" id="IPR039421">
    <property type="entry name" value="Type_1_exporter"/>
</dbReference>
<dbReference type="FunFam" id="3.40.50.300:FF:000221">
    <property type="entry name" value="Multidrug ABC transporter ATP-binding protein"/>
    <property type="match status" value="1"/>
</dbReference>
<evidence type="ECO:0000256" key="1">
    <source>
        <dbReference type="ARBA" id="ARBA00004651"/>
    </source>
</evidence>
<dbReference type="InterPro" id="IPR036640">
    <property type="entry name" value="ABC1_TM_sf"/>
</dbReference>
<accession>A0A1K1LW30</accession>
<dbReference type="GO" id="GO:0015421">
    <property type="term" value="F:ABC-type oligopeptide transporter activity"/>
    <property type="evidence" value="ECO:0007669"/>
    <property type="project" value="TreeGrafter"/>
</dbReference>
<keyword evidence="6 12" id="KW-0067">ATP-binding</keyword>
<name>A0A1K1LW30_RUMFL</name>
<evidence type="ECO:0000313" key="13">
    <source>
        <dbReference type="Proteomes" id="UP000183461"/>
    </source>
</evidence>
<dbReference type="Gene3D" id="3.40.50.300">
    <property type="entry name" value="P-loop containing nucleotide triphosphate hydrolases"/>
    <property type="match status" value="1"/>
</dbReference>
<sequence>MKDLLKYLKNYKKELILGPFFKLLEAIFELIVPVVMAKIIDNGIGRNDSSYIFRMSGLIVLLGVCGLCFALTCQYLAAKCAYGFGTELRSALYKHINKLSYSSIDKIGTSSLVNRLTNDSNTVQNGVNMFIRLAVRAPFLVIGAAVMAVTIDVKLSLIFFVVAPLISVIIFLIMKKTVPMYKKTQKCLDRASTLTREGLEGARVIRAFSRQQEEIDEFKEAVDEISACSIAVGKISAILNPVAFMVMNLGIVAVIWFGGKRINIGGLTQGELTAFTNYMTQILLALVVLANLIVIFTKALASANRISEVFVLPAERSGDIADFDNKSENIIEFNDVSFSYEGAGDYSVRNISFSLKKGQMLGIIGGTGCGKSTLANLIPCFYRATNGKVSISGINVNDFDSSELRSRIGTVPQKAVLFSGTIRENMRWRKADATDNEIVSALKTAQAWEFVKQTPNGLDTVVSQGGKNLSGGQKQRIAIARALIGSPDILILDDSTSALDYKTDLALRRALSSDMPDTTVIMISQRTTSLKDADKIIVMDDGEAVGIGTHDELIDNCEVYNEIYRSQMNQREGENNA</sequence>
<reference evidence="12 13" key="1">
    <citation type="submission" date="2016-11" db="EMBL/GenBank/DDBJ databases">
        <authorList>
            <person name="Jaros S."/>
            <person name="Januszkiewicz K."/>
            <person name="Wedrychowicz H."/>
        </authorList>
    </citation>
    <scope>NUCLEOTIDE SEQUENCE [LARGE SCALE GENOMIC DNA]</scope>
    <source>
        <strain evidence="12 13">YL228</strain>
    </source>
</reference>
<dbReference type="GO" id="GO:0016887">
    <property type="term" value="F:ATP hydrolysis activity"/>
    <property type="evidence" value="ECO:0007669"/>
    <property type="project" value="InterPro"/>
</dbReference>
<dbReference type="Pfam" id="PF00664">
    <property type="entry name" value="ABC_membrane"/>
    <property type="match status" value="1"/>
</dbReference>
<comment type="subcellular location">
    <subcellularLocation>
        <location evidence="1">Cell membrane</location>
        <topology evidence="1">Multi-pass membrane protein</topology>
    </subcellularLocation>
</comment>
<evidence type="ECO:0000259" key="11">
    <source>
        <dbReference type="PROSITE" id="PS50929"/>
    </source>
</evidence>